<evidence type="ECO:0000256" key="5">
    <source>
        <dbReference type="ARBA" id="ARBA00023136"/>
    </source>
</evidence>
<dbReference type="PANTHER" id="PTHR23302">
    <property type="entry name" value="TRANSMEMBRANE CHANNEL-RELATED"/>
    <property type="match status" value="1"/>
</dbReference>
<protein>
    <recommendedName>
        <fullName evidence="6">Transmembrane channel-like protein</fullName>
    </recommendedName>
</protein>
<dbReference type="GO" id="GO:0005886">
    <property type="term" value="C:plasma membrane"/>
    <property type="evidence" value="ECO:0007669"/>
    <property type="project" value="InterPro"/>
</dbReference>
<reference evidence="9" key="3">
    <citation type="submission" date="2025-09" db="UniProtKB">
        <authorList>
            <consortium name="Ensembl"/>
        </authorList>
    </citation>
    <scope>IDENTIFICATION</scope>
</reference>
<reference evidence="9" key="2">
    <citation type="submission" date="2025-08" db="UniProtKB">
        <authorList>
            <consortium name="Ensembl"/>
        </authorList>
    </citation>
    <scope>IDENTIFICATION</scope>
</reference>
<evidence type="ECO:0000256" key="2">
    <source>
        <dbReference type="ARBA" id="ARBA00006510"/>
    </source>
</evidence>
<evidence type="ECO:0000256" key="7">
    <source>
        <dbReference type="SAM" id="SignalP"/>
    </source>
</evidence>
<dbReference type="Ensembl" id="ENSATET00000048947.1">
    <property type="protein sequence ID" value="ENSATEP00000061252.1"/>
    <property type="gene ID" value="ENSATEG00000024203.3"/>
</dbReference>
<sequence>MPPVVSHMGRLLLLLLLFCAVSVWPKQLVSECVQSSYRCSGLIFNFFSFAENDKELLLASLRSLSVNDRMRKLRAMPLSLAHKIELRYMWLWHEPMKRLSGRFGTGVLSYFVFLRKLLLFNLLHFAINNLFLVIPQATRPPDINSDSSFSAVQLLTGTGYLSQSVMFYGYYNKTIDICPPADCGKYSIGAAYFLTIVSAFFIACIILVYSMSKSFVKGYSVLKSHGNLAVKVFCSWDFKVSKKTSVRLQSEKISTQLKEVLSDKISGEDGKSCGRRLVVHLLTWSTCLASIGLSPLNKQGFLDDTKLLRLPAVVCSVNLLLPGLFNLCAWLEKHNSPSVGVYISIFRNLLLKVSIVGVLCYRWFVNIEGKQDLKCWENTIGQELYCLLLMDFIFTVLYTFMGEFLWRLFSKQILKRKRKPVFDIARNVLELIYGQTLTWHGVLFCPLLPAVQIIKLFVLFYMKKGSVMLNCQASRKPWRASHMTTIFLSLLFFPSFIGAAVSVTYTTWKVKPSAECGPFRNLTSMLQSGKLWINDGRGRLIYEFLVEHPLLVVCFYSQVVDGQKMIITRLEKQIENVSIIKQTLFFFFFFLTT</sequence>
<evidence type="ECO:0000259" key="8">
    <source>
        <dbReference type="Pfam" id="PF07810"/>
    </source>
</evidence>
<dbReference type="PANTHER" id="PTHR23302:SF4">
    <property type="entry name" value="TRANSMEMBRANE CHANNEL-LIKE PROTEIN 6"/>
    <property type="match status" value="1"/>
</dbReference>
<evidence type="ECO:0000256" key="3">
    <source>
        <dbReference type="ARBA" id="ARBA00022692"/>
    </source>
</evidence>
<evidence type="ECO:0000256" key="1">
    <source>
        <dbReference type="ARBA" id="ARBA00004141"/>
    </source>
</evidence>
<dbReference type="GO" id="GO:0008381">
    <property type="term" value="F:mechanosensitive monoatomic ion channel activity"/>
    <property type="evidence" value="ECO:0007669"/>
    <property type="project" value="TreeGrafter"/>
</dbReference>
<dbReference type="InterPro" id="IPR038900">
    <property type="entry name" value="TMC"/>
</dbReference>
<comment type="subcellular location">
    <subcellularLocation>
        <location evidence="1 6">Membrane</location>
        <topology evidence="1 6">Multi-pass membrane protein</topology>
    </subcellularLocation>
</comment>
<feature type="transmembrane region" description="Helical" evidence="6">
    <location>
        <begin position="441"/>
        <end position="462"/>
    </location>
</feature>
<feature type="transmembrane region" description="Helical" evidence="6">
    <location>
        <begin position="341"/>
        <end position="364"/>
    </location>
</feature>
<keyword evidence="7" id="KW-0732">Signal</keyword>
<feature type="transmembrane region" description="Helical" evidence="6">
    <location>
        <begin position="482"/>
        <end position="505"/>
    </location>
</feature>
<keyword evidence="5 6" id="KW-0472">Membrane</keyword>
<organism evidence="9 10">
    <name type="scientific">Anabas testudineus</name>
    <name type="common">Climbing perch</name>
    <name type="synonym">Anthias testudineus</name>
    <dbReference type="NCBI Taxonomy" id="64144"/>
    <lineage>
        <taxon>Eukaryota</taxon>
        <taxon>Metazoa</taxon>
        <taxon>Chordata</taxon>
        <taxon>Craniata</taxon>
        <taxon>Vertebrata</taxon>
        <taxon>Euteleostomi</taxon>
        <taxon>Actinopterygii</taxon>
        <taxon>Neopterygii</taxon>
        <taxon>Teleostei</taxon>
        <taxon>Neoteleostei</taxon>
        <taxon>Acanthomorphata</taxon>
        <taxon>Anabantaria</taxon>
        <taxon>Anabantiformes</taxon>
        <taxon>Anabantoidei</taxon>
        <taxon>Anabantidae</taxon>
        <taxon>Anabas</taxon>
    </lineage>
</organism>
<proteinExistence type="inferred from homology"/>
<evidence type="ECO:0000313" key="9">
    <source>
        <dbReference type="Ensembl" id="ENSATEP00000061252.1"/>
    </source>
</evidence>
<feature type="chain" id="PRO_5030808287" description="Transmembrane channel-like protein" evidence="7">
    <location>
        <begin position="26"/>
        <end position="593"/>
    </location>
</feature>
<keyword evidence="10" id="KW-1185">Reference proteome</keyword>
<dbReference type="InterPro" id="IPR012496">
    <property type="entry name" value="TMC_dom"/>
</dbReference>
<reference evidence="9" key="1">
    <citation type="submission" date="2021-04" db="EMBL/GenBank/DDBJ databases">
        <authorList>
            <consortium name="Wellcome Sanger Institute Data Sharing"/>
        </authorList>
    </citation>
    <scope>NUCLEOTIDE SEQUENCE [LARGE SCALE GENOMIC DNA]</scope>
</reference>
<comment type="similarity">
    <text evidence="2 6">Belongs to the TMC family.</text>
</comment>
<feature type="domain" description="TMC" evidence="8">
    <location>
        <begin position="375"/>
        <end position="481"/>
    </location>
</feature>
<evidence type="ECO:0000313" key="10">
    <source>
        <dbReference type="Proteomes" id="UP000265040"/>
    </source>
</evidence>
<feature type="transmembrane region" description="Helical" evidence="6">
    <location>
        <begin position="384"/>
        <end position="409"/>
    </location>
</feature>
<name>A0A7N6BEL9_ANATE</name>
<keyword evidence="3 6" id="KW-0812">Transmembrane</keyword>
<dbReference type="Proteomes" id="UP000265040">
    <property type="component" value="Chromosome 8"/>
</dbReference>
<evidence type="ECO:0000256" key="4">
    <source>
        <dbReference type="ARBA" id="ARBA00022989"/>
    </source>
</evidence>
<dbReference type="AlphaFoldDB" id="A0A7N6BEL9"/>
<feature type="transmembrane region" description="Helical" evidence="6">
    <location>
        <begin position="308"/>
        <end position="329"/>
    </location>
</feature>
<dbReference type="Pfam" id="PF07810">
    <property type="entry name" value="TMC"/>
    <property type="match status" value="1"/>
</dbReference>
<feature type="signal peptide" evidence="7">
    <location>
        <begin position="1"/>
        <end position="25"/>
    </location>
</feature>
<evidence type="ECO:0000256" key="6">
    <source>
        <dbReference type="RuleBase" id="RU310713"/>
    </source>
</evidence>
<feature type="transmembrane region" description="Helical" evidence="6">
    <location>
        <begin position="186"/>
        <end position="209"/>
    </location>
</feature>
<dbReference type="GeneTree" id="ENSGT01050000244894"/>
<keyword evidence="4 6" id="KW-1133">Transmembrane helix</keyword>
<accession>A0A7N6BEL9</accession>